<evidence type="ECO:0000256" key="5">
    <source>
        <dbReference type="ARBA" id="ARBA00048200"/>
    </source>
</evidence>
<evidence type="ECO:0000256" key="3">
    <source>
        <dbReference type="ARBA" id="ARBA00012929"/>
    </source>
</evidence>
<comment type="caution">
    <text evidence="8">The sequence shown here is derived from an EMBL/GenBank/DDBJ whole genome shotgun (WGS) entry which is preliminary data.</text>
</comment>
<evidence type="ECO:0000256" key="2">
    <source>
        <dbReference type="ARBA" id="ARBA00010944"/>
    </source>
</evidence>
<dbReference type="Gene3D" id="3.90.25.10">
    <property type="entry name" value="UDP-galactose 4-epimerase, domain 1"/>
    <property type="match status" value="1"/>
</dbReference>
<dbReference type="Pfam" id="PF04321">
    <property type="entry name" value="RmlD_sub_bind"/>
    <property type="match status" value="1"/>
</dbReference>
<proteinExistence type="inferred from homology"/>
<organism evidence="8 9">
    <name type="scientific">Flavihumibacter stibioxidans</name>
    <dbReference type="NCBI Taxonomy" id="1834163"/>
    <lineage>
        <taxon>Bacteria</taxon>
        <taxon>Pseudomonadati</taxon>
        <taxon>Bacteroidota</taxon>
        <taxon>Chitinophagia</taxon>
        <taxon>Chitinophagales</taxon>
        <taxon>Chitinophagaceae</taxon>
        <taxon>Flavihumibacter</taxon>
    </lineage>
</organism>
<comment type="function">
    <text evidence="6">Catalyzes the reduction of dTDP-6-deoxy-L-lyxo-4-hexulose to yield dTDP-L-rhamnose.</text>
</comment>
<keyword evidence="6" id="KW-0521">NADP</keyword>
<dbReference type="Gene3D" id="3.40.50.720">
    <property type="entry name" value="NAD(P)-binding Rossmann-like Domain"/>
    <property type="match status" value="1"/>
</dbReference>
<protein>
    <recommendedName>
        <fullName evidence="4 6">dTDP-4-dehydrorhamnose reductase</fullName>
        <ecNumber evidence="3 6">1.1.1.133</ecNumber>
    </recommendedName>
</protein>
<dbReference type="InterPro" id="IPR005913">
    <property type="entry name" value="dTDP_dehydrorham_reduct"/>
</dbReference>
<evidence type="ECO:0000259" key="7">
    <source>
        <dbReference type="Pfam" id="PF04321"/>
    </source>
</evidence>
<evidence type="ECO:0000256" key="1">
    <source>
        <dbReference type="ARBA" id="ARBA00004781"/>
    </source>
</evidence>
<evidence type="ECO:0000313" key="9">
    <source>
        <dbReference type="Proteomes" id="UP000765802"/>
    </source>
</evidence>
<accession>A0ABR7M6F4</accession>
<reference evidence="8 9" key="1">
    <citation type="submission" date="2016-07" db="EMBL/GenBank/DDBJ databases">
        <title>Genome analysis of Flavihumibacter stibioxidans YS-17.</title>
        <authorList>
            <person name="Shi K."/>
            <person name="Han Y."/>
            <person name="Wang G."/>
        </authorList>
    </citation>
    <scope>NUCLEOTIDE SEQUENCE [LARGE SCALE GENOMIC DNA]</scope>
    <source>
        <strain evidence="8 9">YS-17</strain>
    </source>
</reference>
<name>A0ABR7M6F4_9BACT</name>
<dbReference type="InterPro" id="IPR029903">
    <property type="entry name" value="RmlD-like-bd"/>
</dbReference>
<dbReference type="EC" id="1.1.1.133" evidence="3 6"/>
<dbReference type="InterPro" id="IPR036291">
    <property type="entry name" value="NAD(P)-bd_dom_sf"/>
</dbReference>
<evidence type="ECO:0000313" key="8">
    <source>
        <dbReference type="EMBL" id="MBC6490193.1"/>
    </source>
</evidence>
<keyword evidence="6" id="KW-0560">Oxidoreductase</keyword>
<sequence>MMKKILVTGGNGQLGSELQQLAPLYAGFEFLFTDYAELPIDDEKAVFAFFREQNPSYCINCAAYTAVDKAETDQDMAMLVNGTSVGYLAKAAAENGARFIHISTDYVFDGEATEPISEETPVNPLGVYGLTKLKGEQLAVAYAPNAIIIRTAWVYSAYGHNFVKTMLRLMSERKELSVVNDQFGSPTYAADLAKAILDIIVILDQQPNVDQFGGIYHYSNDGVISWYDFAVAIRDLSGSKCKIHPIPTTAYPTPARRPAYSVLSKDKIRSVFGIRTIPWKDSLKACLLQLQQLLA</sequence>
<keyword evidence="9" id="KW-1185">Reference proteome</keyword>
<dbReference type="SUPFAM" id="SSF51735">
    <property type="entry name" value="NAD(P)-binding Rossmann-fold domains"/>
    <property type="match status" value="1"/>
</dbReference>
<evidence type="ECO:0000256" key="6">
    <source>
        <dbReference type="RuleBase" id="RU364082"/>
    </source>
</evidence>
<comment type="catalytic activity">
    <reaction evidence="5">
        <text>dTDP-beta-L-rhamnose + NADP(+) = dTDP-4-dehydro-beta-L-rhamnose + NADPH + H(+)</text>
        <dbReference type="Rhea" id="RHEA:21796"/>
        <dbReference type="ChEBI" id="CHEBI:15378"/>
        <dbReference type="ChEBI" id="CHEBI:57510"/>
        <dbReference type="ChEBI" id="CHEBI:57783"/>
        <dbReference type="ChEBI" id="CHEBI:58349"/>
        <dbReference type="ChEBI" id="CHEBI:62830"/>
        <dbReference type="EC" id="1.1.1.133"/>
    </reaction>
</comment>
<comment type="similarity">
    <text evidence="2 6">Belongs to the dTDP-4-dehydrorhamnose reductase family.</text>
</comment>
<dbReference type="EMBL" id="MBUA01000001">
    <property type="protein sequence ID" value="MBC6490193.1"/>
    <property type="molecule type" value="Genomic_DNA"/>
</dbReference>
<evidence type="ECO:0000256" key="4">
    <source>
        <dbReference type="ARBA" id="ARBA00017099"/>
    </source>
</evidence>
<dbReference type="PANTHER" id="PTHR10491:SF4">
    <property type="entry name" value="METHIONINE ADENOSYLTRANSFERASE 2 SUBUNIT BETA"/>
    <property type="match status" value="1"/>
</dbReference>
<comment type="pathway">
    <text evidence="1 6">Carbohydrate biosynthesis; dTDP-L-rhamnose biosynthesis.</text>
</comment>
<feature type="domain" description="RmlD-like substrate binding" evidence="7">
    <location>
        <begin position="4"/>
        <end position="290"/>
    </location>
</feature>
<dbReference type="NCBIfam" id="TIGR01214">
    <property type="entry name" value="rmlD"/>
    <property type="match status" value="1"/>
</dbReference>
<dbReference type="PANTHER" id="PTHR10491">
    <property type="entry name" value="DTDP-4-DEHYDRORHAMNOSE REDUCTASE"/>
    <property type="match status" value="1"/>
</dbReference>
<gene>
    <name evidence="8" type="ORF">BC349_04410</name>
</gene>
<dbReference type="CDD" id="cd05254">
    <property type="entry name" value="dTDP_HR_like_SDR_e"/>
    <property type="match status" value="1"/>
</dbReference>
<dbReference type="Proteomes" id="UP000765802">
    <property type="component" value="Unassembled WGS sequence"/>
</dbReference>